<comment type="caution">
    <text evidence="8">The sequence shown here is derived from an EMBL/GenBank/DDBJ whole genome shotgun (WGS) entry which is preliminary data.</text>
</comment>
<evidence type="ECO:0000313" key="11">
    <source>
        <dbReference type="Proteomes" id="UP000663877"/>
    </source>
</evidence>
<evidence type="ECO:0000256" key="2">
    <source>
        <dbReference type="ARBA" id="ARBA00022617"/>
    </source>
</evidence>
<dbReference type="PANTHER" id="PTHR24302:SF15">
    <property type="entry name" value="FATTY-ACID PEROXYGENASE"/>
    <property type="match status" value="1"/>
</dbReference>
<dbReference type="InterPro" id="IPR017972">
    <property type="entry name" value="Cyt_P450_CS"/>
</dbReference>
<evidence type="ECO:0000256" key="3">
    <source>
        <dbReference type="ARBA" id="ARBA00022723"/>
    </source>
</evidence>
<dbReference type="AlphaFoldDB" id="A0A815HL64"/>
<comment type="function">
    <text evidence="6">Cytochromes P450 are a group of heme-thiolate monooxygenases. They oxidize a variety of structurally unrelated compounds, including steroids, fatty acids, and xenobiotics.</text>
</comment>
<evidence type="ECO:0000313" key="8">
    <source>
        <dbReference type="EMBL" id="CAF1355564.1"/>
    </source>
</evidence>
<evidence type="ECO:0000256" key="7">
    <source>
        <dbReference type="RuleBase" id="RU000461"/>
    </source>
</evidence>
<keyword evidence="7" id="KW-0503">Monooxygenase</keyword>
<keyword evidence="2 7" id="KW-0349">Heme</keyword>
<dbReference type="PANTHER" id="PTHR24302">
    <property type="entry name" value="CYTOCHROME P450 FAMILY 3"/>
    <property type="match status" value="1"/>
</dbReference>
<reference evidence="8" key="1">
    <citation type="submission" date="2021-02" db="EMBL/GenBank/DDBJ databases">
        <authorList>
            <person name="Nowell W R."/>
        </authorList>
    </citation>
    <scope>NUCLEOTIDE SEQUENCE</scope>
</reference>
<dbReference type="OrthoDB" id="2789670at2759"/>
<organism evidence="8 11">
    <name type="scientific">Adineta steineri</name>
    <dbReference type="NCBI Taxonomy" id="433720"/>
    <lineage>
        <taxon>Eukaryota</taxon>
        <taxon>Metazoa</taxon>
        <taxon>Spiralia</taxon>
        <taxon>Gnathifera</taxon>
        <taxon>Rotifera</taxon>
        <taxon>Eurotatoria</taxon>
        <taxon>Bdelloidea</taxon>
        <taxon>Adinetida</taxon>
        <taxon>Adinetidae</taxon>
        <taxon>Adineta</taxon>
    </lineage>
</organism>
<dbReference type="SUPFAM" id="SSF48264">
    <property type="entry name" value="Cytochrome P450"/>
    <property type="match status" value="1"/>
</dbReference>
<dbReference type="Proteomes" id="UP000663877">
    <property type="component" value="Unassembled WGS sequence"/>
</dbReference>
<name>A0A815HL64_9BILA</name>
<gene>
    <name evidence="8" type="ORF">BJG266_LOCUS35198</name>
    <name evidence="9" type="ORF">QVE165_LOCUS52258</name>
</gene>
<dbReference type="EMBL" id="CAJNOI010000860">
    <property type="protein sequence ID" value="CAF1355564.1"/>
    <property type="molecule type" value="Genomic_DNA"/>
</dbReference>
<evidence type="ECO:0008006" key="12">
    <source>
        <dbReference type="Google" id="ProtNLM"/>
    </source>
</evidence>
<keyword evidence="10" id="KW-1185">Reference proteome</keyword>
<dbReference type="Pfam" id="PF00067">
    <property type="entry name" value="p450"/>
    <property type="match status" value="1"/>
</dbReference>
<evidence type="ECO:0000313" key="9">
    <source>
        <dbReference type="EMBL" id="CAF1598446.1"/>
    </source>
</evidence>
<keyword evidence="5 7" id="KW-0408">Iron</keyword>
<dbReference type="InterPro" id="IPR050705">
    <property type="entry name" value="Cytochrome_P450_3A"/>
</dbReference>
<evidence type="ECO:0000256" key="5">
    <source>
        <dbReference type="ARBA" id="ARBA00023004"/>
    </source>
</evidence>
<keyword evidence="3 7" id="KW-0479">Metal-binding</keyword>
<evidence type="ECO:0000256" key="4">
    <source>
        <dbReference type="ARBA" id="ARBA00023002"/>
    </source>
</evidence>
<evidence type="ECO:0000313" key="10">
    <source>
        <dbReference type="Proteomes" id="UP000663832"/>
    </source>
</evidence>
<keyword evidence="4 7" id="KW-0560">Oxidoreductase</keyword>
<protein>
    <recommendedName>
        <fullName evidence="12">Cytochrome P450</fullName>
    </recommendedName>
</protein>
<dbReference type="Proteomes" id="UP000663832">
    <property type="component" value="Unassembled WGS sequence"/>
</dbReference>
<evidence type="ECO:0000256" key="6">
    <source>
        <dbReference type="ARBA" id="ARBA00043906"/>
    </source>
</evidence>
<dbReference type="PROSITE" id="PS00086">
    <property type="entry name" value="CYTOCHROME_P450"/>
    <property type="match status" value="1"/>
</dbReference>
<accession>A0A815HL64</accession>
<evidence type="ECO:0000256" key="1">
    <source>
        <dbReference type="ARBA" id="ARBA00010617"/>
    </source>
</evidence>
<dbReference type="GO" id="GO:0020037">
    <property type="term" value="F:heme binding"/>
    <property type="evidence" value="ECO:0007669"/>
    <property type="project" value="InterPro"/>
</dbReference>
<dbReference type="GO" id="GO:0008395">
    <property type="term" value="F:steroid hydroxylase activity"/>
    <property type="evidence" value="ECO:0007669"/>
    <property type="project" value="TreeGrafter"/>
</dbReference>
<proteinExistence type="inferred from homology"/>
<dbReference type="GO" id="GO:0005506">
    <property type="term" value="F:iron ion binding"/>
    <property type="evidence" value="ECO:0007669"/>
    <property type="project" value="InterPro"/>
</dbReference>
<dbReference type="Gene3D" id="1.10.630.10">
    <property type="entry name" value="Cytochrome P450"/>
    <property type="match status" value="1"/>
</dbReference>
<dbReference type="GO" id="GO:0016705">
    <property type="term" value="F:oxidoreductase activity, acting on paired donors, with incorporation or reduction of molecular oxygen"/>
    <property type="evidence" value="ECO:0007669"/>
    <property type="project" value="InterPro"/>
</dbReference>
<dbReference type="InterPro" id="IPR001128">
    <property type="entry name" value="Cyt_P450"/>
</dbReference>
<dbReference type="InterPro" id="IPR036396">
    <property type="entry name" value="Cyt_P450_sf"/>
</dbReference>
<dbReference type="EMBL" id="CAJNOM010001212">
    <property type="protein sequence ID" value="CAF1598446.1"/>
    <property type="molecule type" value="Genomic_DNA"/>
</dbReference>
<comment type="similarity">
    <text evidence="1 7">Belongs to the cytochrome P450 family.</text>
</comment>
<sequence>MGDDIVQADVYSLHDSLDLWGPTDPGLFHPDPHITQQSQSAFLGFGLGPRQCIDMRFAISIIKLTLIRLLKEYTVVHSNKLEEYWCLQDKRVITP</sequence>